<keyword evidence="6 7" id="KW-0472">Membrane</keyword>
<feature type="transmembrane region" description="Helical" evidence="7">
    <location>
        <begin position="82"/>
        <end position="104"/>
    </location>
</feature>
<evidence type="ECO:0000256" key="2">
    <source>
        <dbReference type="ARBA" id="ARBA00022448"/>
    </source>
</evidence>
<keyword evidence="7" id="KW-0479">Metal-binding</keyword>
<dbReference type="OrthoDB" id="9788328at2"/>
<evidence type="ECO:0000313" key="9">
    <source>
        <dbReference type="EMBL" id="SPH19776.1"/>
    </source>
</evidence>
<feature type="transmembrane region" description="Helical" evidence="7">
    <location>
        <begin position="152"/>
        <end position="169"/>
    </location>
</feature>
<dbReference type="PANTHER" id="PTHR36964:SF1">
    <property type="entry name" value="PROTEIN-METHIONINE-SULFOXIDE REDUCTASE HEME-BINDING SUBUNIT MSRQ"/>
    <property type="match status" value="1"/>
</dbReference>
<dbReference type="Proteomes" id="UP000244880">
    <property type="component" value="Unassembled WGS sequence"/>
</dbReference>
<dbReference type="InterPro" id="IPR013130">
    <property type="entry name" value="Fe3_Rdtase_TM_dom"/>
</dbReference>
<evidence type="ECO:0000256" key="5">
    <source>
        <dbReference type="ARBA" id="ARBA00023004"/>
    </source>
</evidence>
<feature type="transmembrane region" description="Helical" evidence="7">
    <location>
        <begin position="12"/>
        <end position="32"/>
    </location>
</feature>
<keyword evidence="5 7" id="KW-0408">Iron</keyword>
<evidence type="ECO:0000256" key="3">
    <source>
        <dbReference type="ARBA" id="ARBA00022692"/>
    </source>
</evidence>
<organism evidence="9 10">
    <name type="scientific">Ascidiaceihabitans donghaensis</name>
    <dbReference type="NCBI Taxonomy" id="1510460"/>
    <lineage>
        <taxon>Bacteria</taxon>
        <taxon>Pseudomonadati</taxon>
        <taxon>Pseudomonadota</taxon>
        <taxon>Alphaproteobacteria</taxon>
        <taxon>Rhodobacterales</taxon>
        <taxon>Paracoccaceae</taxon>
        <taxon>Ascidiaceihabitans</taxon>
    </lineage>
</organism>
<comment type="function">
    <text evidence="7">Part of the MsrPQ system that repairs oxidized periplasmic proteins containing methionine sulfoxide residues (Met-O), using respiratory chain electrons. Thus protects these proteins from oxidative-stress damage caused by reactive species of oxygen and chlorine generated by the host defense mechanisms. MsrPQ is essential for the maintenance of envelope integrity under bleach stress, rescuing a wide series of structurally unrelated periplasmic proteins from methionine oxidation. MsrQ provides electrons for reduction to the reductase catalytic subunit MsrP, using the quinone pool of the respiratory chain.</text>
</comment>
<keyword evidence="7" id="KW-1003">Cell membrane</keyword>
<protein>
    <recommendedName>
        <fullName evidence="7">Protein-methionine-sulfoxide reductase heme-binding subunit MsrQ</fullName>
    </recommendedName>
    <alternativeName>
        <fullName evidence="7">Flavocytochrome MsrQ</fullName>
    </alternativeName>
</protein>
<dbReference type="PANTHER" id="PTHR36964">
    <property type="entry name" value="PROTEIN-METHIONINE-SULFOXIDE REDUCTASE HEME-BINDING SUBUNIT MSRQ"/>
    <property type="match status" value="1"/>
</dbReference>
<keyword evidence="7" id="KW-0285">Flavoprotein</keyword>
<keyword evidence="4 7" id="KW-1133">Transmembrane helix</keyword>
<keyword evidence="2 7" id="KW-0813">Transport</keyword>
<name>A0A2R8B9Q4_9RHOB</name>
<evidence type="ECO:0000259" key="8">
    <source>
        <dbReference type="Pfam" id="PF01794"/>
    </source>
</evidence>
<dbReference type="GO" id="GO:0010181">
    <property type="term" value="F:FMN binding"/>
    <property type="evidence" value="ECO:0007669"/>
    <property type="project" value="UniProtKB-UniRule"/>
</dbReference>
<dbReference type="AlphaFoldDB" id="A0A2R8B9Q4"/>
<keyword evidence="10" id="KW-1185">Reference proteome</keyword>
<dbReference type="GO" id="GO:0030091">
    <property type="term" value="P:protein repair"/>
    <property type="evidence" value="ECO:0007669"/>
    <property type="project" value="UniProtKB-UniRule"/>
</dbReference>
<dbReference type="GO" id="GO:0020037">
    <property type="term" value="F:heme binding"/>
    <property type="evidence" value="ECO:0007669"/>
    <property type="project" value="UniProtKB-UniRule"/>
</dbReference>
<comment type="cofactor">
    <cofactor evidence="7">
        <name>FMN</name>
        <dbReference type="ChEBI" id="CHEBI:58210"/>
    </cofactor>
    <text evidence="7">Binds 1 FMN per subunit.</text>
</comment>
<proteinExistence type="inferred from homology"/>
<dbReference type="RefSeq" id="WP_108827080.1">
    <property type="nucleotide sequence ID" value="NZ_OMOR01000001.1"/>
</dbReference>
<comment type="subcellular location">
    <subcellularLocation>
        <location evidence="7">Cell membrane</location>
        <topology evidence="7">Multi-pass membrane protein</topology>
    </subcellularLocation>
    <subcellularLocation>
        <location evidence="1">Membrane</location>
        <topology evidence="1">Multi-pass membrane protein</topology>
    </subcellularLocation>
</comment>
<dbReference type="GO" id="GO:0005886">
    <property type="term" value="C:plasma membrane"/>
    <property type="evidence" value="ECO:0007669"/>
    <property type="project" value="UniProtKB-SubCell"/>
</dbReference>
<keyword evidence="7" id="KW-0249">Electron transport</keyword>
<evidence type="ECO:0000313" key="10">
    <source>
        <dbReference type="Proteomes" id="UP000244880"/>
    </source>
</evidence>
<comment type="subunit">
    <text evidence="7">Heterodimer of a catalytic subunit (MsrP) and a heme-binding subunit (MsrQ).</text>
</comment>
<reference evidence="9 10" key="1">
    <citation type="submission" date="2018-03" db="EMBL/GenBank/DDBJ databases">
        <authorList>
            <person name="Keele B.F."/>
        </authorList>
    </citation>
    <scope>NUCLEOTIDE SEQUENCE [LARGE SCALE GENOMIC DNA]</scope>
    <source>
        <strain evidence="9 10">CECT 8599</strain>
    </source>
</reference>
<evidence type="ECO:0000256" key="4">
    <source>
        <dbReference type="ARBA" id="ARBA00022989"/>
    </source>
</evidence>
<keyword evidence="3 7" id="KW-0812">Transmembrane</keyword>
<comment type="cofactor">
    <cofactor evidence="7">
        <name>heme b</name>
        <dbReference type="ChEBI" id="CHEBI:60344"/>
    </cofactor>
    <text evidence="7">Binds 1 heme b (iron(II)-protoporphyrin IX) group per subunit.</text>
</comment>
<feature type="transmembrane region" description="Helical" evidence="7">
    <location>
        <begin position="116"/>
        <end position="132"/>
    </location>
</feature>
<evidence type="ECO:0000256" key="1">
    <source>
        <dbReference type="ARBA" id="ARBA00004141"/>
    </source>
</evidence>
<evidence type="ECO:0000256" key="6">
    <source>
        <dbReference type="ARBA" id="ARBA00023136"/>
    </source>
</evidence>
<dbReference type="GO" id="GO:0046872">
    <property type="term" value="F:metal ion binding"/>
    <property type="evidence" value="ECO:0007669"/>
    <property type="project" value="UniProtKB-KW"/>
</dbReference>
<evidence type="ECO:0000256" key="7">
    <source>
        <dbReference type="HAMAP-Rule" id="MF_01207"/>
    </source>
</evidence>
<keyword evidence="7" id="KW-0349">Heme</keyword>
<feature type="transmembrane region" description="Helical" evidence="7">
    <location>
        <begin position="175"/>
        <end position="191"/>
    </location>
</feature>
<accession>A0A2R8B9Q4</accession>
<dbReference type="Pfam" id="PF01794">
    <property type="entry name" value="Ferric_reduct"/>
    <property type="match status" value="1"/>
</dbReference>
<feature type="domain" description="Ferric oxidoreductase" evidence="8">
    <location>
        <begin position="50"/>
        <end position="160"/>
    </location>
</feature>
<dbReference type="GO" id="GO:0016679">
    <property type="term" value="F:oxidoreductase activity, acting on diphenols and related substances as donors"/>
    <property type="evidence" value="ECO:0007669"/>
    <property type="project" value="TreeGrafter"/>
</dbReference>
<dbReference type="HAMAP" id="MF_01207">
    <property type="entry name" value="MsrQ"/>
    <property type="match status" value="1"/>
</dbReference>
<dbReference type="EMBL" id="OMOR01000001">
    <property type="protein sequence ID" value="SPH19776.1"/>
    <property type="molecule type" value="Genomic_DNA"/>
</dbReference>
<feature type="transmembrane region" description="Helical" evidence="7">
    <location>
        <begin position="52"/>
        <end position="70"/>
    </location>
</feature>
<sequence>MIDTLNTIFRKIPVWLVWVLYLIPVPVLLYMGMTGGLGREPIKALEHELGEIALQLLIIGLCITPMRRFIGLNLLKFRRAIGLLAFTYVALHLLVWLVLDVQILSQIWQDILKRPYITIGMFGFLVMVPLAVTSNNRSVRTLGPKWRTLHKATYLAAVLGGAHFLMVSRGIQLEPLLYMATILALIGLRFYKPRKRPAT</sequence>
<dbReference type="NCBIfam" id="NF003833">
    <property type="entry name" value="PRK05419.1-5"/>
    <property type="match status" value="1"/>
</dbReference>
<gene>
    <name evidence="7 9" type="primary">msrQ</name>
    <name evidence="9" type="ORF">ASD8599_00512</name>
</gene>
<comment type="similarity">
    <text evidence="7">Belongs to the MsrQ family.</text>
</comment>
<keyword evidence="7" id="KW-0288">FMN</keyword>
<dbReference type="GO" id="GO:0009055">
    <property type="term" value="F:electron transfer activity"/>
    <property type="evidence" value="ECO:0007669"/>
    <property type="project" value="UniProtKB-UniRule"/>
</dbReference>
<dbReference type="InterPro" id="IPR022837">
    <property type="entry name" value="MsrQ-like"/>
</dbReference>